<dbReference type="GO" id="GO:0006508">
    <property type="term" value="P:proteolysis"/>
    <property type="evidence" value="ECO:0007669"/>
    <property type="project" value="UniProtKB-KW"/>
</dbReference>
<evidence type="ECO:0000256" key="4">
    <source>
        <dbReference type="ARBA" id="ARBA00022950"/>
    </source>
</evidence>
<organism evidence="8 9">
    <name type="scientific">Gordonia phage Chidiebere</name>
    <dbReference type="NCBI Taxonomy" id="2656530"/>
    <lineage>
        <taxon>Viruses</taxon>
        <taxon>Duplodnaviria</taxon>
        <taxon>Heunggongvirae</taxon>
        <taxon>Uroviricota</taxon>
        <taxon>Caudoviricetes</taxon>
        <taxon>Chidieberevirus</taxon>
        <taxon>Chidieberevirus chidiebere</taxon>
    </lineage>
</organism>
<reference evidence="8 9" key="1">
    <citation type="submission" date="2019-10" db="EMBL/GenBank/DDBJ databases">
        <authorList>
            <person name="Zack K.M."/>
            <person name="Garlena R.A."/>
            <person name="Russell D.A."/>
            <person name="Pope W.H."/>
            <person name="Jacobs-Sera D."/>
            <person name="Hatfull G.F."/>
        </authorList>
    </citation>
    <scope>NUCLEOTIDE SEQUENCE [LARGE SCALE GENOMIC DNA]</scope>
</reference>
<dbReference type="Proteomes" id="UP000423645">
    <property type="component" value="Segment"/>
</dbReference>
<dbReference type="GO" id="GO:0046797">
    <property type="term" value="P:viral procapsid maturation"/>
    <property type="evidence" value="ECO:0007669"/>
    <property type="project" value="UniProtKB-KW"/>
</dbReference>
<accession>A0A649VLA8</accession>
<dbReference type="GeneID" id="77951879"/>
<evidence type="ECO:0000256" key="6">
    <source>
        <dbReference type="SAM" id="MobiDB-lite"/>
    </source>
</evidence>
<feature type="compositionally biased region" description="Acidic residues" evidence="6">
    <location>
        <begin position="409"/>
        <end position="431"/>
    </location>
</feature>
<protein>
    <submittedName>
        <fullName evidence="8">Capsid maturation protease</fullName>
    </submittedName>
</protein>
<sequence length="452" mass="48930">MQTLDYKAVPIGGVEDDGAGVVEALVAVTGIKDRVNDIILPGAFQKSLAARTPKGVWHHNIHESIARTVQIKELAPGDEGLPKQLPDGSPWPAEAGALKVKMEFNMNTQRGRDAYEDVKFFGTDQEWSIGYSVPTGGATIDRKSGGVRKISTLDLYEYSPVLFGAMPNARTVSVKSAQEANKVLLGLNTDEGRELKALWDELVADEVKAAKKKRTAGNDEEETEESEQDSEKTPATEGPDKEDETTDSEEDDSEDAWEDDDSEEEEKPKKRKGTKSIELDANGIDLLDTAVKALTALRDHVVDGVINEAKADTNSGDESLSSLVDSAGLDVADAASAFDQAVSDNDEQAMEDAGNTILDAVDAAKDAEDADTGALKKVTAYIASAFENVAPEEPAEEKTKSKSATKEKDEDEDSETTDDAETEEEEDEEKSDSEVVRMDMKALYEQFGLEVK</sequence>
<dbReference type="InterPro" id="IPR054613">
    <property type="entry name" value="Peptidase_S78_dom"/>
</dbReference>
<feature type="compositionally biased region" description="Acidic residues" evidence="6">
    <location>
        <begin position="240"/>
        <end position="265"/>
    </location>
</feature>
<feature type="region of interest" description="Disordered" evidence="6">
    <location>
        <begin position="211"/>
        <end position="278"/>
    </location>
</feature>
<evidence type="ECO:0000256" key="2">
    <source>
        <dbReference type="ARBA" id="ARBA00022670"/>
    </source>
</evidence>
<keyword evidence="5" id="KW-1273">Viral capsid maturation</keyword>
<evidence type="ECO:0000256" key="5">
    <source>
        <dbReference type="ARBA" id="ARBA00023045"/>
    </source>
</evidence>
<feature type="compositionally biased region" description="Basic and acidic residues" evidence="6">
    <location>
        <begin position="396"/>
        <end position="408"/>
    </location>
</feature>
<dbReference type="KEGG" id="vg:77951879"/>
<dbReference type="EMBL" id="MN586022">
    <property type="protein sequence ID" value="QGJ92925.1"/>
    <property type="molecule type" value="Genomic_DNA"/>
</dbReference>
<keyword evidence="3" id="KW-0378">Hydrolase</keyword>
<gene>
    <name evidence="8" type="primary">34</name>
    <name evidence="8" type="ORF">PBI_CHIDIEBERE_34</name>
</gene>
<proteinExistence type="predicted"/>
<dbReference type="Pfam" id="PF04586">
    <property type="entry name" value="Peptidase_S78"/>
    <property type="match status" value="1"/>
</dbReference>
<evidence type="ECO:0000259" key="7">
    <source>
        <dbReference type="Pfam" id="PF04586"/>
    </source>
</evidence>
<feature type="domain" description="Prohead serine protease" evidence="7">
    <location>
        <begin position="98"/>
        <end position="178"/>
    </location>
</feature>
<evidence type="ECO:0000313" key="9">
    <source>
        <dbReference type="Proteomes" id="UP000423645"/>
    </source>
</evidence>
<feature type="compositionally biased region" description="Acidic residues" evidence="6">
    <location>
        <begin position="218"/>
        <end position="228"/>
    </location>
</feature>
<evidence type="ECO:0000256" key="3">
    <source>
        <dbReference type="ARBA" id="ARBA00022801"/>
    </source>
</evidence>
<keyword evidence="9" id="KW-1185">Reference proteome</keyword>
<name>A0A649VLA8_9CAUD</name>
<evidence type="ECO:0000256" key="1">
    <source>
        <dbReference type="ARBA" id="ARBA00022612"/>
    </source>
</evidence>
<keyword evidence="1" id="KW-1188">Viral release from host cell</keyword>
<keyword evidence="4" id="KW-0118">Viral capsid assembly</keyword>
<dbReference type="GO" id="GO:0008233">
    <property type="term" value="F:peptidase activity"/>
    <property type="evidence" value="ECO:0007669"/>
    <property type="project" value="UniProtKB-KW"/>
</dbReference>
<evidence type="ECO:0000313" key="8">
    <source>
        <dbReference type="EMBL" id="QGJ92925.1"/>
    </source>
</evidence>
<dbReference type="RefSeq" id="YP_010675552.1">
    <property type="nucleotide sequence ID" value="NC_071005.1"/>
</dbReference>
<keyword evidence="2 8" id="KW-0645">Protease</keyword>
<feature type="region of interest" description="Disordered" evidence="6">
    <location>
        <begin position="386"/>
        <end position="437"/>
    </location>
</feature>